<evidence type="ECO:0000313" key="5">
    <source>
        <dbReference type="WBParaSite" id="ECPE_0000728501-mRNA-1"/>
    </source>
</evidence>
<dbReference type="Proteomes" id="UP000272942">
    <property type="component" value="Unassembled WGS sequence"/>
</dbReference>
<gene>
    <name evidence="3" type="ORF">ECPE_LOCUS7269</name>
</gene>
<feature type="region of interest" description="Disordered" evidence="2">
    <location>
        <begin position="242"/>
        <end position="266"/>
    </location>
</feature>
<dbReference type="WBParaSite" id="ECPE_0000728501-mRNA-1">
    <property type="protein sequence ID" value="ECPE_0000728501-mRNA-1"/>
    <property type="gene ID" value="ECPE_0000728501"/>
</dbReference>
<evidence type="ECO:0000313" key="3">
    <source>
        <dbReference type="EMBL" id="VDP80640.1"/>
    </source>
</evidence>
<accession>A0A183AJY4</accession>
<organism evidence="5">
    <name type="scientific">Echinostoma caproni</name>
    <dbReference type="NCBI Taxonomy" id="27848"/>
    <lineage>
        <taxon>Eukaryota</taxon>
        <taxon>Metazoa</taxon>
        <taxon>Spiralia</taxon>
        <taxon>Lophotrochozoa</taxon>
        <taxon>Platyhelminthes</taxon>
        <taxon>Trematoda</taxon>
        <taxon>Digenea</taxon>
        <taxon>Plagiorchiida</taxon>
        <taxon>Echinostomata</taxon>
        <taxon>Echinostomatoidea</taxon>
        <taxon>Echinostomatidae</taxon>
        <taxon>Echinostoma</taxon>
    </lineage>
</organism>
<feature type="coiled-coil region" evidence="1">
    <location>
        <begin position="89"/>
        <end position="130"/>
    </location>
</feature>
<evidence type="ECO:0000256" key="1">
    <source>
        <dbReference type="SAM" id="Coils"/>
    </source>
</evidence>
<dbReference type="AlphaFoldDB" id="A0A183AJY4"/>
<name>A0A183AJY4_9TREM</name>
<reference evidence="3 4" key="2">
    <citation type="submission" date="2018-11" db="EMBL/GenBank/DDBJ databases">
        <authorList>
            <consortium name="Pathogen Informatics"/>
        </authorList>
    </citation>
    <scope>NUCLEOTIDE SEQUENCE [LARGE SCALE GENOMIC DNA]</scope>
    <source>
        <strain evidence="3 4">Egypt</strain>
    </source>
</reference>
<reference evidence="5" key="1">
    <citation type="submission" date="2016-06" db="UniProtKB">
        <authorList>
            <consortium name="WormBaseParasite"/>
        </authorList>
    </citation>
    <scope>IDENTIFICATION</scope>
</reference>
<proteinExistence type="predicted"/>
<dbReference type="EMBL" id="UZAN01044373">
    <property type="protein sequence ID" value="VDP80640.1"/>
    <property type="molecule type" value="Genomic_DNA"/>
</dbReference>
<sequence>MLLPLQIEGHRGLLARRFSPFRLPRFSEHRDQCCGHLKEIDDLRLLVMKLNHRIYLAETGVRADSNENFAIPPTTPDWIKDPGETCVLLDKYEKKLDEQTMLLNEYESTIRVMREKLESVTKEKNRLSVELTRLRYVQQDSKIAEEIPHFGHYSTLDLGNSKAEQLMRENNKLAEYISSKHEHDERMYHLMEEQLHHMMQQVDQIAKQSAVARWRSQSSLGEHPNAPFYARDQRRKHSLGQLIPNGQESRGSVTESNLSEMVNKLE</sequence>
<keyword evidence="1" id="KW-0175">Coiled coil</keyword>
<feature type="compositionally biased region" description="Polar residues" evidence="2">
    <location>
        <begin position="244"/>
        <end position="260"/>
    </location>
</feature>
<keyword evidence="4" id="KW-1185">Reference proteome</keyword>
<evidence type="ECO:0000313" key="4">
    <source>
        <dbReference type="Proteomes" id="UP000272942"/>
    </source>
</evidence>
<evidence type="ECO:0000256" key="2">
    <source>
        <dbReference type="SAM" id="MobiDB-lite"/>
    </source>
</evidence>
<protein>
    <submittedName>
        <fullName evidence="5">HAP1 N-terminal domain-containing protein</fullName>
    </submittedName>
</protein>
<dbReference type="OrthoDB" id="10560352at2759"/>